<dbReference type="AlphaFoldDB" id="A0A6J7C4G3"/>
<evidence type="ECO:0000313" key="9">
    <source>
        <dbReference type="EMBL" id="CAB4852540.1"/>
    </source>
</evidence>
<feature type="transmembrane region" description="Helical" evidence="8">
    <location>
        <begin position="317"/>
        <end position="336"/>
    </location>
</feature>
<feature type="transmembrane region" description="Helical" evidence="8">
    <location>
        <begin position="230"/>
        <end position="250"/>
    </location>
</feature>
<evidence type="ECO:0000256" key="4">
    <source>
        <dbReference type="ARBA" id="ARBA00022596"/>
    </source>
</evidence>
<dbReference type="GO" id="GO:0015099">
    <property type="term" value="F:nickel cation transmembrane transporter activity"/>
    <property type="evidence" value="ECO:0007669"/>
    <property type="project" value="InterPro"/>
</dbReference>
<feature type="transmembrane region" description="Helical" evidence="8">
    <location>
        <begin position="270"/>
        <end position="297"/>
    </location>
</feature>
<keyword evidence="5 8" id="KW-0812">Transmembrane</keyword>
<protein>
    <submittedName>
        <fullName evidence="9">Unannotated protein</fullName>
    </submittedName>
</protein>
<keyword evidence="4" id="KW-0533">Nickel</keyword>
<dbReference type="InterPro" id="IPR011541">
    <property type="entry name" value="Ni/Co_transpt_high_affinity"/>
</dbReference>
<accession>A0A6J7C4G3</accession>
<organism evidence="9">
    <name type="scientific">freshwater metagenome</name>
    <dbReference type="NCBI Taxonomy" id="449393"/>
    <lineage>
        <taxon>unclassified sequences</taxon>
        <taxon>metagenomes</taxon>
        <taxon>ecological metagenomes</taxon>
    </lineage>
</organism>
<dbReference type="Pfam" id="PF03824">
    <property type="entry name" value="NicO"/>
    <property type="match status" value="1"/>
</dbReference>
<name>A0A6J7C4G3_9ZZZZ</name>
<evidence type="ECO:0000256" key="3">
    <source>
        <dbReference type="ARBA" id="ARBA00022448"/>
    </source>
</evidence>
<proteinExistence type="inferred from homology"/>
<comment type="subcellular location">
    <subcellularLocation>
        <location evidence="1">Endomembrane system</location>
        <topology evidence="1">Multi-pass membrane protein</topology>
    </subcellularLocation>
</comment>
<keyword evidence="6 8" id="KW-1133">Transmembrane helix</keyword>
<feature type="transmembrane region" description="Helical" evidence="8">
    <location>
        <begin position="196"/>
        <end position="218"/>
    </location>
</feature>
<evidence type="ECO:0000256" key="8">
    <source>
        <dbReference type="SAM" id="Phobius"/>
    </source>
</evidence>
<feature type="transmembrane region" description="Helical" evidence="8">
    <location>
        <begin position="128"/>
        <end position="148"/>
    </location>
</feature>
<evidence type="ECO:0000256" key="1">
    <source>
        <dbReference type="ARBA" id="ARBA00004127"/>
    </source>
</evidence>
<evidence type="ECO:0000256" key="7">
    <source>
        <dbReference type="ARBA" id="ARBA00023136"/>
    </source>
</evidence>
<dbReference type="PANTHER" id="PTHR31611">
    <property type="entry name" value="HIGH-AFFINITY NICKEL TRANSPORT PROTEIN NIC1"/>
    <property type="match status" value="1"/>
</dbReference>
<comment type="similarity">
    <text evidence="2">Belongs to the NiCoT transporter (TC 2.A.52) family.</text>
</comment>
<dbReference type="PANTHER" id="PTHR31611:SF0">
    <property type="entry name" value="HIGH-AFFINITY NICKEL TRANSPORT PROTEIN NIC1"/>
    <property type="match status" value="1"/>
</dbReference>
<dbReference type="EMBL" id="CAFBIZ010000278">
    <property type="protein sequence ID" value="CAB4852540.1"/>
    <property type="molecule type" value="Genomic_DNA"/>
</dbReference>
<evidence type="ECO:0000256" key="2">
    <source>
        <dbReference type="ARBA" id="ARBA00010892"/>
    </source>
</evidence>
<evidence type="ECO:0000256" key="6">
    <source>
        <dbReference type="ARBA" id="ARBA00022989"/>
    </source>
</evidence>
<keyword evidence="3" id="KW-0813">Transport</keyword>
<feature type="transmembrane region" description="Helical" evidence="8">
    <location>
        <begin position="85"/>
        <end position="108"/>
    </location>
</feature>
<dbReference type="GO" id="GO:0012505">
    <property type="term" value="C:endomembrane system"/>
    <property type="evidence" value="ECO:0007669"/>
    <property type="project" value="UniProtKB-SubCell"/>
</dbReference>
<feature type="transmembrane region" description="Helical" evidence="8">
    <location>
        <begin position="12"/>
        <end position="33"/>
    </location>
</feature>
<reference evidence="9" key="1">
    <citation type="submission" date="2020-05" db="EMBL/GenBank/DDBJ databases">
        <authorList>
            <person name="Chiriac C."/>
            <person name="Salcher M."/>
            <person name="Ghai R."/>
            <person name="Kavagutti S V."/>
        </authorList>
    </citation>
    <scope>NUCLEOTIDE SEQUENCE</scope>
</reference>
<keyword evidence="7 8" id="KW-0472">Membrane</keyword>
<dbReference type="GO" id="GO:0005886">
    <property type="term" value="C:plasma membrane"/>
    <property type="evidence" value="ECO:0007669"/>
    <property type="project" value="InterPro"/>
</dbReference>
<sequence length="363" mass="39239">MQRENSRAAGRLRRLGWVVLVVVALNVLAWGLYGFSVTGTTSTAAYVGAGTLAFVLGMRHAFDADHIATIDDCTRLLIRRGERPIGLGLFFALGHSSVVFLLFIGVAVASASASETATHAITTVMGPISGIVAALFLLFVGLLNLRVLRRVWTARRALRGEAFGDKQIEEILNARSVMSRVFGRRMQSSMTASWKMFPLGFIFGLGLETASEISLLGLSATAATTGHLSLLSLIALPLLFAAGMTLFDTLNSVLMVSMYQSSNTRVRQRLTFNVVMTFVTATIAIGVGLIYLAGFLVRESWVSSLAPVAEMNQHFEVVGYIIVVAYGLLWTWMLLVSRERRASRTLSPVSAASTPATRSSPDV</sequence>
<dbReference type="InterPro" id="IPR004688">
    <property type="entry name" value="Ni/Co_transpt"/>
</dbReference>
<feature type="transmembrane region" description="Helical" evidence="8">
    <location>
        <begin position="39"/>
        <end position="57"/>
    </location>
</feature>
<gene>
    <name evidence="9" type="ORF">UFOPK3268_01692</name>
</gene>
<evidence type="ECO:0000256" key="5">
    <source>
        <dbReference type="ARBA" id="ARBA00022692"/>
    </source>
</evidence>